<organism evidence="1 2">
    <name type="scientific">Caerostris extrusa</name>
    <name type="common">Bark spider</name>
    <name type="synonym">Caerostris bankana</name>
    <dbReference type="NCBI Taxonomy" id="172846"/>
    <lineage>
        <taxon>Eukaryota</taxon>
        <taxon>Metazoa</taxon>
        <taxon>Ecdysozoa</taxon>
        <taxon>Arthropoda</taxon>
        <taxon>Chelicerata</taxon>
        <taxon>Arachnida</taxon>
        <taxon>Araneae</taxon>
        <taxon>Araneomorphae</taxon>
        <taxon>Entelegynae</taxon>
        <taxon>Araneoidea</taxon>
        <taxon>Araneidae</taxon>
        <taxon>Caerostris</taxon>
    </lineage>
</organism>
<dbReference type="AlphaFoldDB" id="A0AAV4Q6Q2"/>
<protein>
    <submittedName>
        <fullName evidence="1">Uncharacterized protein</fullName>
    </submittedName>
</protein>
<dbReference type="Proteomes" id="UP001054945">
    <property type="component" value="Unassembled WGS sequence"/>
</dbReference>
<dbReference type="EMBL" id="BPLR01005692">
    <property type="protein sequence ID" value="GIY04274.1"/>
    <property type="molecule type" value="Genomic_DNA"/>
</dbReference>
<evidence type="ECO:0000313" key="1">
    <source>
        <dbReference type="EMBL" id="GIY04274.1"/>
    </source>
</evidence>
<proteinExistence type="predicted"/>
<evidence type="ECO:0000313" key="2">
    <source>
        <dbReference type="Proteomes" id="UP001054945"/>
    </source>
</evidence>
<gene>
    <name evidence="1" type="ORF">CEXT_705471</name>
</gene>
<reference evidence="1 2" key="1">
    <citation type="submission" date="2021-06" db="EMBL/GenBank/DDBJ databases">
        <title>Caerostris extrusa draft genome.</title>
        <authorList>
            <person name="Kono N."/>
            <person name="Arakawa K."/>
        </authorList>
    </citation>
    <scope>NUCLEOTIDE SEQUENCE [LARGE SCALE GENOMIC DNA]</scope>
</reference>
<accession>A0AAV4Q6Q2</accession>
<keyword evidence="2" id="KW-1185">Reference proteome</keyword>
<comment type="caution">
    <text evidence="1">The sequence shown here is derived from an EMBL/GenBank/DDBJ whole genome shotgun (WGS) entry which is preliminary data.</text>
</comment>
<sequence>MIPCELIISIKNLMSKSELFPIQPQVDSEFSAHKTRPKPMHVPFFLARRFGPMGLEDIFTALIYGSVNEKYKSLCRKLQSQKTTTSGNS</sequence>
<name>A0AAV4Q6Q2_CAEEX</name>